<evidence type="ECO:0000313" key="3">
    <source>
        <dbReference type="EMBL" id="AJH00811.1"/>
    </source>
</evidence>
<sequence length="321" mass="35700">MRKIGTTTSAICFILLGIWIMINSSNPDLGKKLIKFWPIIIILIGIEILYYTLVKKENERIRISGLVFLIIIVFFFTNISIDIFNNIKQNNSSFNLDTNFFDNVFTSKNLQSIDKKITLDPIGSNLNFETVNGKLNIEKATDNKITIDTELYVKQDNASNDYELNPITDSNGYTLKIVDDDIDSIKATIYLPEGYDVSIKGANLNVDSNSDIRLDALNINASNGKFDLQGDIPNSSLKLENGKIDLNNNLCKNIYISMNNGLISLDSKDKNLSINTDINHGTCKINDEKRVNSGISKNIGTGEGIVKAKLNNGTIKINSGE</sequence>
<keyword evidence="1" id="KW-1133">Transmembrane helix</keyword>
<dbReference type="InterPro" id="IPR054331">
    <property type="entry name" value="LiaF_TM"/>
</dbReference>
<dbReference type="Proteomes" id="UP000031866">
    <property type="component" value="Chromosome"/>
</dbReference>
<dbReference type="RefSeq" id="WP_041898763.1">
    <property type="nucleotide sequence ID" value="NZ_CP010086.2"/>
</dbReference>
<dbReference type="EMBL" id="CP010086">
    <property type="protein sequence ID" value="AJH00811.1"/>
    <property type="molecule type" value="Genomic_DNA"/>
</dbReference>
<dbReference type="OrthoDB" id="1890104at2"/>
<dbReference type="Pfam" id="PF22570">
    <property type="entry name" value="LiaF-TM"/>
    <property type="match status" value="1"/>
</dbReference>
<keyword evidence="1" id="KW-0472">Membrane</keyword>
<evidence type="ECO:0000256" key="1">
    <source>
        <dbReference type="SAM" id="Phobius"/>
    </source>
</evidence>
<evidence type="ECO:0000313" key="4">
    <source>
        <dbReference type="Proteomes" id="UP000031866"/>
    </source>
</evidence>
<dbReference type="STRING" id="1520.LF65_04271"/>
<keyword evidence="1" id="KW-0812">Transmembrane</keyword>
<protein>
    <recommendedName>
        <fullName evidence="2">LiaF transmembrane domain-containing protein</fullName>
    </recommendedName>
</protein>
<evidence type="ECO:0000259" key="2">
    <source>
        <dbReference type="Pfam" id="PF22570"/>
    </source>
</evidence>
<feature type="transmembrane region" description="Helical" evidence="1">
    <location>
        <begin position="66"/>
        <end position="84"/>
    </location>
</feature>
<dbReference type="KEGG" id="cbei:LF65_04271"/>
<organism evidence="3 4">
    <name type="scientific">Clostridium beijerinckii</name>
    <name type="common">Clostridium MP</name>
    <dbReference type="NCBI Taxonomy" id="1520"/>
    <lineage>
        <taxon>Bacteria</taxon>
        <taxon>Bacillati</taxon>
        <taxon>Bacillota</taxon>
        <taxon>Clostridia</taxon>
        <taxon>Eubacteriales</taxon>
        <taxon>Clostridiaceae</taxon>
        <taxon>Clostridium</taxon>
    </lineage>
</organism>
<feature type="domain" description="LiaF transmembrane" evidence="2">
    <location>
        <begin position="10"/>
        <end position="78"/>
    </location>
</feature>
<accession>A0A0B5QIN5</accession>
<reference evidence="4" key="1">
    <citation type="submission" date="2014-12" db="EMBL/GenBank/DDBJ databases">
        <title>Genome sequence of Clostridium beijerinckii strain 59B.</title>
        <authorList>
            <person name="Little G.T."/>
            <person name="Minton N.P."/>
        </authorList>
    </citation>
    <scope>NUCLEOTIDE SEQUENCE [LARGE SCALE GENOMIC DNA]</scope>
    <source>
        <strain evidence="4">59B</strain>
    </source>
</reference>
<feature type="transmembrane region" description="Helical" evidence="1">
    <location>
        <begin position="36"/>
        <end position="54"/>
    </location>
</feature>
<proteinExistence type="predicted"/>
<dbReference type="AlphaFoldDB" id="A0A0B5QIN5"/>
<feature type="transmembrane region" description="Helical" evidence="1">
    <location>
        <begin position="7"/>
        <end position="24"/>
    </location>
</feature>
<name>A0A0B5QIN5_CLOBE</name>
<gene>
    <name evidence="3" type="ORF">LF65_04271</name>
</gene>